<protein>
    <recommendedName>
        <fullName evidence="3">Retrotransposon gag domain-containing protein</fullName>
    </recommendedName>
</protein>
<proteinExistence type="predicted"/>
<evidence type="ECO:0000313" key="1">
    <source>
        <dbReference type="EMBL" id="KAJ0217748.1"/>
    </source>
</evidence>
<dbReference type="PANTHER" id="PTHR35046">
    <property type="entry name" value="ZINC KNUCKLE (CCHC-TYPE) FAMILY PROTEIN"/>
    <property type="match status" value="1"/>
</dbReference>
<accession>A0A9R1W8D8</accession>
<sequence length="191" mass="22029">MKKLRKRYVSIHHRMTIYRRMVASKQWKMSVGEFINEFEKLSLLGEIEEEEGKTGNTYVTEEACEGEEEEEKYIAQKCDTVFVLRVLQPQVVQADCDQRNQNFRSKCRVNNKWCSLIIDSGICTNIACSEMVVKMGLVTTDQPNPYELHWLDDGDKVKVTKQVKVSIAMVSYQDEILCDVNPIDACHLLLG</sequence>
<dbReference type="EMBL" id="NBSK02000003">
    <property type="protein sequence ID" value="KAJ0217748.1"/>
    <property type="molecule type" value="Genomic_DNA"/>
</dbReference>
<dbReference type="Proteomes" id="UP000235145">
    <property type="component" value="Unassembled WGS sequence"/>
</dbReference>
<name>A0A9R1W8D8_LACSA</name>
<evidence type="ECO:0000313" key="2">
    <source>
        <dbReference type="Proteomes" id="UP000235145"/>
    </source>
</evidence>
<gene>
    <name evidence="1" type="ORF">LSAT_V11C300153320</name>
</gene>
<keyword evidence="2" id="KW-1185">Reference proteome</keyword>
<comment type="caution">
    <text evidence="1">The sequence shown here is derived from an EMBL/GenBank/DDBJ whole genome shotgun (WGS) entry which is preliminary data.</text>
</comment>
<dbReference type="AlphaFoldDB" id="A0A9R1W8D8"/>
<dbReference type="PANTHER" id="PTHR35046:SF26">
    <property type="entry name" value="RNA-DIRECTED DNA POLYMERASE"/>
    <property type="match status" value="1"/>
</dbReference>
<reference evidence="1 2" key="1">
    <citation type="journal article" date="2017" name="Nat. Commun.">
        <title>Genome assembly with in vitro proximity ligation data and whole-genome triplication in lettuce.</title>
        <authorList>
            <person name="Reyes-Chin-Wo S."/>
            <person name="Wang Z."/>
            <person name="Yang X."/>
            <person name="Kozik A."/>
            <person name="Arikit S."/>
            <person name="Song C."/>
            <person name="Xia L."/>
            <person name="Froenicke L."/>
            <person name="Lavelle D.O."/>
            <person name="Truco M.J."/>
            <person name="Xia R."/>
            <person name="Zhu S."/>
            <person name="Xu C."/>
            <person name="Xu H."/>
            <person name="Xu X."/>
            <person name="Cox K."/>
            <person name="Korf I."/>
            <person name="Meyers B.C."/>
            <person name="Michelmore R.W."/>
        </authorList>
    </citation>
    <scope>NUCLEOTIDE SEQUENCE [LARGE SCALE GENOMIC DNA]</scope>
    <source>
        <strain evidence="2">cv. Salinas</strain>
        <tissue evidence="1">Seedlings</tissue>
    </source>
</reference>
<organism evidence="1 2">
    <name type="scientific">Lactuca sativa</name>
    <name type="common">Garden lettuce</name>
    <dbReference type="NCBI Taxonomy" id="4236"/>
    <lineage>
        <taxon>Eukaryota</taxon>
        <taxon>Viridiplantae</taxon>
        <taxon>Streptophyta</taxon>
        <taxon>Embryophyta</taxon>
        <taxon>Tracheophyta</taxon>
        <taxon>Spermatophyta</taxon>
        <taxon>Magnoliopsida</taxon>
        <taxon>eudicotyledons</taxon>
        <taxon>Gunneridae</taxon>
        <taxon>Pentapetalae</taxon>
        <taxon>asterids</taxon>
        <taxon>campanulids</taxon>
        <taxon>Asterales</taxon>
        <taxon>Asteraceae</taxon>
        <taxon>Cichorioideae</taxon>
        <taxon>Cichorieae</taxon>
        <taxon>Lactucinae</taxon>
        <taxon>Lactuca</taxon>
    </lineage>
</organism>
<evidence type="ECO:0008006" key="3">
    <source>
        <dbReference type="Google" id="ProtNLM"/>
    </source>
</evidence>